<dbReference type="STRING" id="1297617.IB211_00632c"/>
<dbReference type="EMBL" id="CP011307">
    <property type="protein sequence ID" value="ALP93027.1"/>
    <property type="molecule type" value="Genomic_DNA"/>
</dbReference>
<proteinExistence type="predicted"/>
<dbReference type="KEGG" id="ibu:IB211_00632c"/>
<accession>A0A0S2W0Y4</accession>
<sequence>MRTDFESGVEGFRTVRRRKEGWASSIARLAQHTGQSRPR</sequence>
<name>A0A0S2W0Y4_9FIRM</name>
<reference evidence="2" key="2">
    <citation type="submission" date="2015-04" db="EMBL/GenBank/DDBJ databases">
        <title>A butyrogenic pathway from the amino acid lysine in a human gut commensal.</title>
        <authorList>
            <person name="de Vos W.M."/>
            <person name="Bui N.T.P."/>
            <person name="Plugge C.M."/>
            <person name="Ritari J."/>
        </authorList>
    </citation>
    <scope>NUCLEOTIDE SEQUENCE [LARGE SCALE GENOMIC DNA]</scope>
    <source>
        <strain evidence="2">AF211</strain>
    </source>
</reference>
<reference evidence="1 2" key="1">
    <citation type="journal article" date="2015" name="Nat. Commun.">
        <title>Production of butyrate from lysine and the Amadori product fructoselysine by a human gut commensal.</title>
        <authorList>
            <person name="Bui T.P."/>
            <person name="Ritari J."/>
            <person name="Boeren S."/>
            <person name="de Waard P."/>
            <person name="Plugge C.M."/>
            <person name="de Vos W.M."/>
        </authorList>
    </citation>
    <scope>NUCLEOTIDE SEQUENCE [LARGE SCALE GENOMIC DNA]</scope>
    <source>
        <strain evidence="1 2">AF211</strain>
    </source>
</reference>
<evidence type="ECO:0000313" key="2">
    <source>
        <dbReference type="Proteomes" id="UP000064844"/>
    </source>
</evidence>
<gene>
    <name evidence="1" type="ORF">IB211_00632c</name>
</gene>
<dbReference type="AlphaFoldDB" id="A0A0S2W0Y4"/>
<organism evidence="1 2">
    <name type="scientific">Intestinimonas butyriciproducens</name>
    <dbReference type="NCBI Taxonomy" id="1297617"/>
    <lineage>
        <taxon>Bacteria</taxon>
        <taxon>Bacillati</taxon>
        <taxon>Bacillota</taxon>
        <taxon>Clostridia</taxon>
        <taxon>Eubacteriales</taxon>
        <taxon>Intestinimonas</taxon>
    </lineage>
</organism>
<evidence type="ECO:0000313" key="1">
    <source>
        <dbReference type="EMBL" id="ALP93027.1"/>
    </source>
</evidence>
<dbReference type="Proteomes" id="UP000064844">
    <property type="component" value="Chromosome"/>
</dbReference>
<protein>
    <submittedName>
        <fullName evidence="1">Uncharacterized protein</fullName>
    </submittedName>
</protein>
<keyword evidence="2" id="KW-1185">Reference proteome</keyword>